<name>A0ABD8AVD5_PAEAM</name>
<dbReference type="GeneID" id="93474782"/>
<proteinExistence type="predicted"/>
<evidence type="ECO:0000313" key="2">
    <source>
        <dbReference type="EMBL" id="WWP21534.1"/>
    </source>
</evidence>
<protein>
    <recommendedName>
        <fullName evidence="4">Lipoprotein</fullName>
    </recommendedName>
</protein>
<evidence type="ECO:0000313" key="3">
    <source>
        <dbReference type="Proteomes" id="UP001364764"/>
    </source>
</evidence>
<gene>
    <name evidence="2" type="ORF">V6668_04915</name>
</gene>
<keyword evidence="1" id="KW-0732">Signal</keyword>
<dbReference type="AlphaFoldDB" id="A0ABD8AVD5"/>
<accession>A0ABD8AVD5</accession>
<feature type="chain" id="PRO_5044781146" description="Lipoprotein" evidence="1">
    <location>
        <begin position="32"/>
        <end position="183"/>
    </location>
</feature>
<reference evidence="2 3" key="1">
    <citation type="submission" date="2024-02" db="EMBL/GenBank/DDBJ databases">
        <title>Complete sequences of two Paenibacillus sp. strains and one Lysinibacillus strain isolated from the environment on STAA medium highlight biotechnological potential.</title>
        <authorList>
            <person name="Attere S.A."/>
            <person name="Piche L.C."/>
            <person name="Intertaglia L."/>
            <person name="Lami R."/>
            <person name="Charette S.J."/>
            <person name="Vincent A.T."/>
        </authorList>
    </citation>
    <scope>NUCLEOTIDE SEQUENCE [LARGE SCALE GENOMIC DNA]</scope>
    <source>
        <strain evidence="2 3">Y5S-7</strain>
    </source>
</reference>
<feature type="signal peptide" evidence="1">
    <location>
        <begin position="1"/>
        <end position="31"/>
    </location>
</feature>
<organism evidence="2 3">
    <name type="scientific">Paenibacillus amylolyticus</name>
    <dbReference type="NCBI Taxonomy" id="1451"/>
    <lineage>
        <taxon>Bacteria</taxon>
        <taxon>Bacillati</taxon>
        <taxon>Bacillota</taxon>
        <taxon>Bacilli</taxon>
        <taxon>Bacillales</taxon>
        <taxon>Paenibacillaceae</taxon>
        <taxon>Paenibacillus</taxon>
    </lineage>
</organism>
<sequence length="183" mass="20451">MTLHLKKSWIISLITSFVLLGGVLLSPAASADTAKVATSTYSDLDQSYAEFKEYTNQLFALETYEAKAFTALESIDTQVTSTNRKSMYLKLTNTVIPNYTKLVSKAKQIKPTNPQIKKIHATFVKASYTQLEGYLLYQKAVSKNKVNYTLLKQGNAKVNTASVLMDQCEQQLYAYARSLGYDS</sequence>
<dbReference type="Proteomes" id="UP001364764">
    <property type="component" value="Chromosome"/>
</dbReference>
<evidence type="ECO:0008006" key="4">
    <source>
        <dbReference type="Google" id="ProtNLM"/>
    </source>
</evidence>
<dbReference type="EMBL" id="CP145892">
    <property type="protein sequence ID" value="WWP21534.1"/>
    <property type="molecule type" value="Genomic_DNA"/>
</dbReference>
<dbReference type="RefSeq" id="WP_143781107.1">
    <property type="nucleotide sequence ID" value="NZ_CP145892.1"/>
</dbReference>
<evidence type="ECO:0000256" key="1">
    <source>
        <dbReference type="SAM" id="SignalP"/>
    </source>
</evidence>